<evidence type="ECO:0000313" key="8">
    <source>
        <dbReference type="Proteomes" id="UP000029981"/>
    </source>
</evidence>
<feature type="transmembrane region" description="Helical" evidence="5">
    <location>
        <begin position="42"/>
        <end position="64"/>
    </location>
</feature>
<evidence type="ECO:0000256" key="4">
    <source>
        <dbReference type="ARBA" id="ARBA00023136"/>
    </source>
</evidence>
<evidence type="ECO:0000256" key="3">
    <source>
        <dbReference type="ARBA" id="ARBA00022989"/>
    </source>
</evidence>
<dbReference type="Gene3D" id="2.60.40.1820">
    <property type="match status" value="1"/>
</dbReference>
<dbReference type="PANTHER" id="PTHR31234:SF4">
    <property type="entry name" value="EXPRESSED PROTEIN"/>
    <property type="match status" value="1"/>
</dbReference>
<sequence length="215" mass="23843">MTSSSGDDSVPVPYTLIPSNAAQQNVVVLSLYRPPPCRHRRLLRLCAFYSAAFLLLFAVAFLLFPSDPSLQLVRLKLNRVKVHLVPVVSLDLSFSVSLRVRNKNFFSLNYNFLGVSVGYRGRRLGYVSSEGGRVSARGSSYVNATLDLNGLEVVHDVLYLLADLGKGIIPFDTETDVEGSMGLFFIKIPIKARVSCEVLVNTNNQTIEHQDCYPE</sequence>
<dbReference type="GO" id="GO:0016020">
    <property type="term" value="C:membrane"/>
    <property type="evidence" value="ECO:0007669"/>
    <property type="project" value="UniProtKB-SubCell"/>
</dbReference>
<dbReference type="KEGG" id="csv:101219269"/>
<dbReference type="OrthoDB" id="1917236at2759"/>
<keyword evidence="4 5" id="KW-0472">Membrane</keyword>
<protein>
    <recommendedName>
        <fullName evidence="6">Late embryogenesis abundant protein LEA-2 subgroup domain-containing protein</fullName>
    </recommendedName>
</protein>
<dbReference type="InterPro" id="IPR004864">
    <property type="entry name" value="LEA_2"/>
</dbReference>
<gene>
    <name evidence="7" type="ORF">Csa_1G369500</name>
</gene>
<accession>A0A0A0LTV4</accession>
<proteinExistence type="predicted"/>
<reference evidence="7 8" key="2">
    <citation type="journal article" date="2009" name="PLoS ONE">
        <title>An integrated genetic and cytogenetic map of the cucumber genome.</title>
        <authorList>
            <person name="Ren Y."/>
            <person name="Zhang Z."/>
            <person name="Liu J."/>
            <person name="Staub J.E."/>
            <person name="Han Y."/>
            <person name="Cheng Z."/>
            <person name="Li X."/>
            <person name="Lu J."/>
            <person name="Miao H."/>
            <person name="Kang H."/>
            <person name="Xie B."/>
            <person name="Gu X."/>
            <person name="Wang X."/>
            <person name="Du Y."/>
            <person name="Jin W."/>
            <person name="Huang S."/>
        </authorList>
    </citation>
    <scope>NUCLEOTIDE SEQUENCE [LARGE SCALE GENOMIC DNA]</scope>
    <source>
        <strain evidence="8">cv. 9930</strain>
    </source>
</reference>
<reference evidence="7 8" key="4">
    <citation type="journal article" date="2011" name="BMC Genomics">
        <title>RNA-Seq improves annotation of protein-coding genes in the cucumber genome.</title>
        <authorList>
            <person name="Li Z."/>
            <person name="Zhang Z."/>
            <person name="Yan P."/>
            <person name="Huang S."/>
            <person name="Fei Z."/>
            <person name="Lin K."/>
        </authorList>
    </citation>
    <scope>NUCLEOTIDE SEQUENCE [LARGE SCALE GENOMIC DNA]</scope>
    <source>
        <strain evidence="8">cv. 9930</strain>
    </source>
</reference>
<organism evidence="7 8">
    <name type="scientific">Cucumis sativus</name>
    <name type="common">Cucumber</name>
    <dbReference type="NCBI Taxonomy" id="3659"/>
    <lineage>
        <taxon>Eukaryota</taxon>
        <taxon>Viridiplantae</taxon>
        <taxon>Streptophyta</taxon>
        <taxon>Embryophyta</taxon>
        <taxon>Tracheophyta</taxon>
        <taxon>Spermatophyta</taxon>
        <taxon>Magnoliopsida</taxon>
        <taxon>eudicotyledons</taxon>
        <taxon>Gunneridae</taxon>
        <taxon>Pentapetalae</taxon>
        <taxon>rosids</taxon>
        <taxon>fabids</taxon>
        <taxon>Cucurbitales</taxon>
        <taxon>Cucurbitaceae</taxon>
        <taxon>Benincaseae</taxon>
        <taxon>Cucumis</taxon>
    </lineage>
</organism>
<evidence type="ECO:0000313" key="7">
    <source>
        <dbReference type="EMBL" id="KGN65355.1"/>
    </source>
</evidence>
<dbReference type="GO" id="GO:0098542">
    <property type="term" value="P:defense response to other organism"/>
    <property type="evidence" value="ECO:0007669"/>
    <property type="project" value="InterPro"/>
</dbReference>
<dbReference type="OMA" id="RVSCEVY"/>
<dbReference type="AlphaFoldDB" id="A0A0A0LTV4"/>
<dbReference type="STRING" id="3659.A0A0A0LTV4"/>
<evidence type="ECO:0000259" key="6">
    <source>
        <dbReference type="Pfam" id="PF03168"/>
    </source>
</evidence>
<feature type="domain" description="Late embryogenesis abundant protein LEA-2 subgroup" evidence="6">
    <location>
        <begin position="98"/>
        <end position="192"/>
    </location>
</feature>
<dbReference type="Proteomes" id="UP000029981">
    <property type="component" value="Chromosome 1"/>
</dbReference>
<evidence type="ECO:0000256" key="5">
    <source>
        <dbReference type="SAM" id="Phobius"/>
    </source>
</evidence>
<reference evidence="7 8" key="3">
    <citation type="journal article" date="2010" name="BMC Genomics">
        <title>Transcriptome sequencing and comparative analysis of cucumber flowers with different sex types.</title>
        <authorList>
            <person name="Guo S."/>
            <person name="Zheng Y."/>
            <person name="Joung J.G."/>
            <person name="Liu S."/>
            <person name="Zhang Z."/>
            <person name="Crasta O.R."/>
            <person name="Sobral B.W."/>
            <person name="Xu Y."/>
            <person name="Huang S."/>
            <person name="Fei Z."/>
        </authorList>
    </citation>
    <scope>NUCLEOTIDE SEQUENCE [LARGE SCALE GENOMIC DNA]</scope>
    <source>
        <strain evidence="8">cv. 9930</strain>
    </source>
</reference>
<dbReference type="Gramene" id="KGN65355">
    <property type="protein sequence ID" value="KGN65355"/>
    <property type="gene ID" value="Csa_1G369500"/>
</dbReference>
<reference evidence="7 8" key="1">
    <citation type="journal article" date="2009" name="Nat. Genet.">
        <title>The genome of the cucumber, Cucumis sativus L.</title>
        <authorList>
            <person name="Huang S."/>
            <person name="Li R."/>
            <person name="Zhang Z."/>
            <person name="Li L."/>
            <person name="Gu X."/>
            <person name="Fan W."/>
            <person name="Lucas W.J."/>
            <person name="Wang X."/>
            <person name="Xie B."/>
            <person name="Ni P."/>
            <person name="Ren Y."/>
            <person name="Zhu H."/>
            <person name="Li J."/>
            <person name="Lin K."/>
            <person name="Jin W."/>
            <person name="Fei Z."/>
            <person name="Li G."/>
            <person name="Staub J."/>
            <person name="Kilian A."/>
            <person name="van der Vossen E.A."/>
            <person name="Wu Y."/>
            <person name="Guo J."/>
            <person name="He J."/>
            <person name="Jia Z."/>
            <person name="Ren Y."/>
            <person name="Tian G."/>
            <person name="Lu Y."/>
            <person name="Ruan J."/>
            <person name="Qian W."/>
            <person name="Wang M."/>
            <person name="Huang Q."/>
            <person name="Li B."/>
            <person name="Xuan Z."/>
            <person name="Cao J."/>
            <person name="Asan"/>
            <person name="Wu Z."/>
            <person name="Zhang J."/>
            <person name="Cai Q."/>
            <person name="Bai Y."/>
            <person name="Zhao B."/>
            <person name="Han Y."/>
            <person name="Li Y."/>
            <person name="Li X."/>
            <person name="Wang S."/>
            <person name="Shi Q."/>
            <person name="Liu S."/>
            <person name="Cho W.K."/>
            <person name="Kim J.Y."/>
            <person name="Xu Y."/>
            <person name="Heller-Uszynska K."/>
            <person name="Miao H."/>
            <person name="Cheng Z."/>
            <person name="Zhang S."/>
            <person name="Wu J."/>
            <person name="Yang Y."/>
            <person name="Kang H."/>
            <person name="Li M."/>
            <person name="Liang H."/>
            <person name="Ren X."/>
            <person name="Shi Z."/>
            <person name="Wen M."/>
            <person name="Jian M."/>
            <person name="Yang H."/>
            <person name="Zhang G."/>
            <person name="Yang Z."/>
            <person name="Chen R."/>
            <person name="Liu S."/>
            <person name="Li J."/>
            <person name="Ma L."/>
            <person name="Liu H."/>
            <person name="Zhou Y."/>
            <person name="Zhao J."/>
            <person name="Fang X."/>
            <person name="Li G."/>
            <person name="Fang L."/>
            <person name="Li Y."/>
            <person name="Liu D."/>
            <person name="Zheng H."/>
            <person name="Zhang Y."/>
            <person name="Qin N."/>
            <person name="Li Z."/>
            <person name="Yang G."/>
            <person name="Yang S."/>
            <person name="Bolund L."/>
            <person name="Kristiansen K."/>
            <person name="Zheng H."/>
            <person name="Li S."/>
            <person name="Zhang X."/>
            <person name="Yang H."/>
            <person name="Wang J."/>
            <person name="Sun R."/>
            <person name="Zhang B."/>
            <person name="Jiang S."/>
            <person name="Wang J."/>
            <person name="Du Y."/>
            <person name="Li S."/>
        </authorList>
    </citation>
    <scope>NUCLEOTIDE SEQUENCE [LARGE SCALE GENOMIC DNA]</scope>
    <source>
        <strain evidence="8">cv. 9930</strain>
    </source>
</reference>
<dbReference type="PANTHER" id="PTHR31234">
    <property type="entry name" value="LATE EMBRYOGENESIS ABUNDANT (LEA) HYDROXYPROLINE-RICH GLYCOPROTEIN FAMILY"/>
    <property type="match status" value="1"/>
</dbReference>
<name>A0A0A0LTV4_CUCSA</name>
<dbReference type="SUPFAM" id="SSF117070">
    <property type="entry name" value="LEA14-like"/>
    <property type="match status" value="1"/>
</dbReference>
<keyword evidence="3 5" id="KW-1133">Transmembrane helix</keyword>
<evidence type="ECO:0000256" key="1">
    <source>
        <dbReference type="ARBA" id="ARBA00004167"/>
    </source>
</evidence>
<dbReference type="EMBL" id="CM002922">
    <property type="protein sequence ID" value="KGN65355.1"/>
    <property type="molecule type" value="Genomic_DNA"/>
</dbReference>
<comment type="subcellular location">
    <subcellularLocation>
        <location evidence="1">Membrane</location>
        <topology evidence="1">Single-pass membrane protein</topology>
    </subcellularLocation>
</comment>
<dbReference type="InterPro" id="IPR044839">
    <property type="entry name" value="NDR1-like"/>
</dbReference>
<keyword evidence="8" id="KW-1185">Reference proteome</keyword>
<keyword evidence="2 5" id="KW-0812">Transmembrane</keyword>
<evidence type="ECO:0000256" key="2">
    <source>
        <dbReference type="ARBA" id="ARBA00022692"/>
    </source>
</evidence>
<dbReference type="eggNOG" id="ENOG502S0SZ">
    <property type="taxonomic scope" value="Eukaryota"/>
</dbReference>
<dbReference type="Pfam" id="PF03168">
    <property type="entry name" value="LEA_2"/>
    <property type="match status" value="1"/>
</dbReference>